<feature type="transmembrane region" description="Helical" evidence="1">
    <location>
        <begin position="46"/>
        <end position="67"/>
    </location>
</feature>
<dbReference type="Proteomes" id="UP000241209">
    <property type="component" value="Unassembled WGS sequence"/>
</dbReference>
<name>A0A2T4PU85_9STAP</name>
<sequence>MLKIDLVNNVSVLKRLALLQFVLFLSLILMSFKVIANVIYIYEEGFIRNIVTGIIGLIVLVFIHELIHGICFKIFNPSAKVQYGYMKGMFYATTPHSIYTRKQFYIILLAPFIIISLVLLVTLLWLQVTSIIYIFAFHGAACIGDFYMAQIIFSNKQMNYVEDTDVGINLYADNKDFQSIS</sequence>
<dbReference type="InterPro" id="IPR021683">
    <property type="entry name" value="DUF3267"/>
</dbReference>
<organism evidence="2 3">
    <name type="scientific">Mammaliicoccus vitulinus</name>
    <dbReference type="NCBI Taxonomy" id="71237"/>
    <lineage>
        <taxon>Bacteria</taxon>
        <taxon>Bacillati</taxon>
        <taxon>Bacillota</taxon>
        <taxon>Bacilli</taxon>
        <taxon>Bacillales</taxon>
        <taxon>Staphylococcaceae</taxon>
        <taxon>Mammaliicoccus</taxon>
    </lineage>
</organism>
<comment type="caution">
    <text evidence="2">The sequence shown here is derived from an EMBL/GenBank/DDBJ whole genome shotgun (WGS) entry which is preliminary data.</text>
</comment>
<keyword evidence="1" id="KW-0812">Transmembrane</keyword>
<reference evidence="2 3" key="1">
    <citation type="journal article" date="2016" name="Front. Microbiol.">
        <title>Comprehensive Phylogenetic Analysis of Bovine Non-aureus Staphylococci Species Based on Whole-Genome Sequencing.</title>
        <authorList>
            <person name="Naushad S."/>
            <person name="Barkema H.W."/>
            <person name="Luby C."/>
            <person name="Condas L.A."/>
            <person name="Nobrega D.B."/>
            <person name="Carson D.A."/>
            <person name="De Buck J."/>
        </authorList>
    </citation>
    <scope>NUCLEOTIDE SEQUENCE [LARGE SCALE GENOMIC DNA]</scope>
    <source>
        <strain evidence="2 3">SNUC 2204</strain>
    </source>
</reference>
<dbReference type="RefSeq" id="WP_107536982.1">
    <property type="nucleotide sequence ID" value="NZ_BMDF01000006.1"/>
</dbReference>
<dbReference type="STRING" id="1167632.GCA_000286335_01459"/>
<dbReference type="EMBL" id="PZFK01000009">
    <property type="protein sequence ID" value="PTI29949.1"/>
    <property type="molecule type" value="Genomic_DNA"/>
</dbReference>
<feature type="transmembrane region" description="Helical" evidence="1">
    <location>
        <begin position="21"/>
        <end position="40"/>
    </location>
</feature>
<dbReference type="AlphaFoldDB" id="A0A2T4PU85"/>
<dbReference type="GeneID" id="64116897"/>
<proteinExistence type="predicted"/>
<dbReference type="OrthoDB" id="2365065at2"/>
<evidence type="ECO:0000313" key="3">
    <source>
        <dbReference type="Proteomes" id="UP000241209"/>
    </source>
</evidence>
<gene>
    <name evidence="2" type="ORF">BU072_05750</name>
</gene>
<accession>A0A2T4PU85</accession>
<evidence type="ECO:0000256" key="1">
    <source>
        <dbReference type="SAM" id="Phobius"/>
    </source>
</evidence>
<protein>
    <submittedName>
        <fullName evidence="2">DUF3267 domain-containing protein</fullName>
    </submittedName>
</protein>
<feature type="transmembrane region" description="Helical" evidence="1">
    <location>
        <begin position="104"/>
        <end position="125"/>
    </location>
</feature>
<evidence type="ECO:0000313" key="2">
    <source>
        <dbReference type="EMBL" id="PTI29949.1"/>
    </source>
</evidence>
<keyword evidence="1" id="KW-1133">Transmembrane helix</keyword>
<keyword evidence="1" id="KW-0472">Membrane</keyword>
<feature type="transmembrane region" description="Helical" evidence="1">
    <location>
        <begin position="131"/>
        <end position="149"/>
    </location>
</feature>
<dbReference type="Pfam" id="PF11667">
    <property type="entry name" value="DUF3267"/>
    <property type="match status" value="1"/>
</dbReference>